<dbReference type="AlphaFoldDB" id="A0A6A1VSM4"/>
<feature type="domain" description="AAA+ ATPase" evidence="4">
    <location>
        <begin position="453"/>
        <end position="589"/>
    </location>
</feature>
<dbReference type="InterPro" id="IPR041569">
    <property type="entry name" value="AAA_lid_3"/>
</dbReference>
<keyword evidence="2" id="KW-0547">Nucleotide-binding</keyword>
<keyword evidence="3" id="KW-0067">ATP-binding</keyword>
<dbReference type="FunFam" id="1.10.8.60:FF:000038">
    <property type="entry name" value="spermatogenesis-associated protein 5-like protein 1"/>
    <property type="match status" value="1"/>
</dbReference>
<dbReference type="GO" id="GO:0016887">
    <property type="term" value="F:ATP hydrolysis activity"/>
    <property type="evidence" value="ECO:0007669"/>
    <property type="project" value="InterPro"/>
</dbReference>
<dbReference type="Pfam" id="PF00004">
    <property type="entry name" value="AAA"/>
    <property type="match status" value="2"/>
</dbReference>
<dbReference type="SUPFAM" id="SSF52540">
    <property type="entry name" value="P-loop containing nucleoside triphosphate hydrolases"/>
    <property type="match status" value="2"/>
</dbReference>
<dbReference type="GO" id="GO:0005524">
    <property type="term" value="F:ATP binding"/>
    <property type="evidence" value="ECO:0007669"/>
    <property type="project" value="UniProtKB-KW"/>
</dbReference>
<dbReference type="CDD" id="cd19511">
    <property type="entry name" value="RecA-like_CDC48_r2-like"/>
    <property type="match status" value="1"/>
</dbReference>
<dbReference type="InterPro" id="IPR003960">
    <property type="entry name" value="ATPase_AAA_CS"/>
</dbReference>
<dbReference type="InterPro" id="IPR050168">
    <property type="entry name" value="AAA_ATPase_domain"/>
</dbReference>
<name>A0A6A1VSM4_9ROSI</name>
<feature type="domain" description="AAA+ ATPase" evidence="4">
    <location>
        <begin position="795"/>
        <end position="933"/>
    </location>
</feature>
<dbReference type="InterPro" id="IPR027417">
    <property type="entry name" value="P-loop_NTPase"/>
</dbReference>
<dbReference type="PROSITE" id="PS00674">
    <property type="entry name" value="AAA"/>
    <property type="match status" value="1"/>
</dbReference>
<dbReference type="InterPro" id="IPR003959">
    <property type="entry name" value="ATPase_AAA_core"/>
</dbReference>
<dbReference type="EMBL" id="RXIC02000022">
    <property type="protein sequence ID" value="KAB1215934.1"/>
    <property type="molecule type" value="Genomic_DNA"/>
</dbReference>
<accession>A0A6A1VSM4</accession>
<evidence type="ECO:0000313" key="6">
    <source>
        <dbReference type="Proteomes" id="UP000516437"/>
    </source>
</evidence>
<evidence type="ECO:0000259" key="4">
    <source>
        <dbReference type="SMART" id="SM00382"/>
    </source>
</evidence>
<keyword evidence="6" id="KW-1185">Reference proteome</keyword>
<protein>
    <recommendedName>
        <fullName evidence="4">AAA+ ATPase domain-containing protein</fullName>
    </recommendedName>
</protein>
<comment type="similarity">
    <text evidence="1">Belongs to the AAA ATPase family.</text>
</comment>
<evidence type="ECO:0000256" key="1">
    <source>
        <dbReference type="ARBA" id="ARBA00006914"/>
    </source>
</evidence>
<organism evidence="5 6">
    <name type="scientific">Morella rubra</name>
    <name type="common">Chinese bayberry</name>
    <dbReference type="NCBI Taxonomy" id="262757"/>
    <lineage>
        <taxon>Eukaryota</taxon>
        <taxon>Viridiplantae</taxon>
        <taxon>Streptophyta</taxon>
        <taxon>Embryophyta</taxon>
        <taxon>Tracheophyta</taxon>
        <taxon>Spermatophyta</taxon>
        <taxon>Magnoliopsida</taxon>
        <taxon>eudicotyledons</taxon>
        <taxon>Gunneridae</taxon>
        <taxon>Pentapetalae</taxon>
        <taxon>rosids</taxon>
        <taxon>fabids</taxon>
        <taxon>Fagales</taxon>
        <taxon>Myricaceae</taxon>
        <taxon>Morella</taxon>
    </lineage>
</organism>
<reference evidence="5 6" key="1">
    <citation type="journal article" date="2019" name="Plant Biotechnol. J.">
        <title>The red bayberry genome and genetic basis of sex determination.</title>
        <authorList>
            <person name="Jia H.M."/>
            <person name="Jia H.J."/>
            <person name="Cai Q.L."/>
            <person name="Wang Y."/>
            <person name="Zhao H.B."/>
            <person name="Yang W.F."/>
            <person name="Wang G.Y."/>
            <person name="Li Y.H."/>
            <person name="Zhan D.L."/>
            <person name="Shen Y.T."/>
            <person name="Niu Q.F."/>
            <person name="Chang L."/>
            <person name="Qiu J."/>
            <person name="Zhao L."/>
            <person name="Xie H.B."/>
            <person name="Fu W.Y."/>
            <person name="Jin J."/>
            <person name="Li X.W."/>
            <person name="Jiao Y."/>
            <person name="Zhou C.C."/>
            <person name="Tu T."/>
            <person name="Chai C.Y."/>
            <person name="Gao J.L."/>
            <person name="Fan L.J."/>
            <person name="van de Weg E."/>
            <person name="Wang J.Y."/>
            <person name="Gao Z.S."/>
        </authorList>
    </citation>
    <scope>NUCLEOTIDE SEQUENCE [LARGE SCALE GENOMIC DNA]</scope>
    <source>
        <tissue evidence="5">Leaves</tissue>
    </source>
</reference>
<dbReference type="PANTHER" id="PTHR23077:SF27">
    <property type="entry name" value="ATPASE FAMILY GENE 2 PROTEIN HOMOLOG A"/>
    <property type="match status" value="1"/>
</dbReference>
<dbReference type="Proteomes" id="UP000516437">
    <property type="component" value="Chromosome 4"/>
</dbReference>
<dbReference type="InterPro" id="IPR058958">
    <property type="entry name" value="DPBB_CI111"/>
</dbReference>
<dbReference type="FunFam" id="1.10.8.60:FF:000158">
    <property type="entry name" value="Calmodulin-interacting protein 111"/>
    <property type="match status" value="1"/>
</dbReference>
<evidence type="ECO:0000256" key="3">
    <source>
        <dbReference type="ARBA" id="ARBA00022840"/>
    </source>
</evidence>
<dbReference type="Pfam" id="PF26429">
    <property type="entry name" value="DPBB_CI111"/>
    <property type="match status" value="1"/>
</dbReference>
<dbReference type="Gene3D" id="1.10.8.60">
    <property type="match status" value="2"/>
</dbReference>
<dbReference type="OrthoDB" id="27435at2759"/>
<dbReference type="FunFam" id="3.40.50.300:FF:001406">
    <property type="entry name" value="Putative vesicular transport protein (CDC48)"/>
    <property type="match status" value="1"/>
</dbReference>
<dbReference type="GO" id="GO:0009507">
    <property type="term" value="C:chloroplast"/>
    <property type="evidence" value="ECO:0007669"/>
    <property type="project" value="TreeGrafter"/>
</dbReference>
<evidence type="ECO:0000313" key="5">
    <source>
        <dbReference type="EMBL" id="KAB1215934.1"/>
    </source>
</evidence>
<sequence>MPPKIKKYSKAQSRLVMSDHSASSQTPPLTPPLDFESTQEDLLCSLEEASSKYPTLIGKSAIIGKVVNVVHETKGCKIWLSESSMVASSLTPGSIVSVSLASSRMKVSSSFPLSSLADECAAYFGVDAREEMASEAGNYFTLATVFPSSKILKNEVQLSSNLSYTIGCPTSGRVVFVYPVQNPLPLDLVNSHDIPNSTTIKYMSVYNCKELHLELAPSKNRSTTRSNVLPSMNFHAEKPCDPSEIGILSSPKTPLYKSKLCSSSTRHSDSLICEESVSTSLNPKSSSIYSFDIKETIADERTKKLLQICASTWLFSRSLLCGNLVAIPILSELFIFRVVGAKELSVKSSSHDLTIEKGHDLFPEAPELGHHLNHAFVISRDTGVCLYLPSNVASATSQNRDSSGVGIKHTDVKASAVDNRLKLGGLSNEYAILKDIIISSSVKDTLSSFGLRTTKGVLLHGPPGTGKTSLARMCAHDAGVELFSVNGPEIVSQFHGESEKALHKIFESASQAAPAVVFIDELDAIAPARKAGGEELSQRMVATLLNLIDGINRTDGLIVIAASNRPDSIEPALRRPGRLDREIEIGVPSPKQRLDILVTLLSEMEHSILDMQVQHLATVTHGFVGADLAALCNEAALICLRRYIKFRHSCNDLDSSSTSISCGSCSDVIPDGSDCLEDTRDISRDSEDLATSTASNLSISAEIRPSLRLNGTVPAHADNILAGIEDECMLCVAFEDFEKARMKVRPSAMREVILEVPKVKWEDVGGQNEVKTQLMEAVEWPQKHQDAFRRIGTRPPTGVLMFGPPGCSKTLMARAVASEAGLNFLSVKGPELFSKWVGESEKAVRSLFAKARANAPSIIFFDEIDGLAVIRGKESEGVSVSDRVMSQLLVELDGLHQRVDVVVIGATNRPDKIDPALLRPGRFDRLLFVGPPNHADREEIFRIHLHKISCSSDISIKELARLTEGFTGADISLVCREAAVAAIEESLDASEITMRHLKTAIRQVQPSEIHSYEELSAKFQRLVHSSATEEELGSQQSSSKSNWFPIWCKMR</sequence>
<proteinExistence type="inferred from homology"/>
<dbReference type="Pfam" id="PF17862">
    <property type="entry name" value="AAA_lid_3"/>
    <property type="match status" value="2"/>
</dbReference>
<dbReference type="CDD" id="cd19503">
    <property type="entry name" value="RecA-like_CDC48_NLV2_r1-like"/>
    <property type="match status" value="1"/>
</dbReference>
<dbReference type="FunFam" id="3.40.50.300:FF:000661">
    <property type="entry name" value="calmodulin-interacting protein 111 isoform X1"/>
    <property type="match status" value="1"/>
</dbReference>
<dbReference type="InterPro" id="IPR003593">
    <property type="entry name" value="AAA+_ATPase"/>
</dbReference>
<evidence type="ECO:0000256" key="2">
    <source>
        <dbReference type="ARBA" id="ARBA00022741"/>
    </source>
</evidence>
<gene>
    <name evidence="5" type="ORF">CJ030_MR4G028708</name>
</gene>
<comment type="caution">
    <text evidence="5">The sequence shown here is derived from an EMBL/GenBank/DDBJ whole genome shotgun (WGS) entry which is preliminary data.</text>
</comment>
<dbReference type="SMART" id="SM00382">
    <property type="entry name" value="AAA"/>
    <property type="match status" value="2"/>
</dbReference>
<dbReference type="PANTHER" id="PTHR23077">
    <property type="entry name" value="AAA-FAMILY ATPASE"/>
    <property type="match status" value="1"/>
</dbReference>
<dbReference type="Gene3D" id="3.40.50.300">
    <property type="entry name" value="P-loop containing nucleotide triphosphate hydrolases"/>
    <property type="match status" value="2"/>
</dbReference>